<name>A0A078A926_STYLE</name>
<feature type="compositionally biased region" description="Polar residues" evidence="2">
    <location>
        <begin position="31"/>
        <end position="44"/>
    </location>
</feature>
<keyword evidence="4" id="KW-1185">Reference proteome</keyword>
<feature type="region of interest" description="Disordered" evidence="2">
    <location>
        <begin position="31"/>
        <end position="52"/>
    </location>
</feature>
<feature type="region of interest" description="Disordered" evidence="2">
    <location>
        <begin position="404"/>
        <end position="424"/>
    </location>
</feature>
<keyword evidence="1" id="KW-0175">Coiled coil</keyword>
<organism evidence="3 4">
    <name type="scientific">Stylonychia lemnae</name>
    <name type="common">Ciliate</name>
    <dbReference type="NCBI Taxonomy" id="5949"/>
    <lineage>
        <taxon>Eukaryota</taxon>
        <taxon>Sar</taxon>
        <taxon>Alveolata</taxon>
        <taxon>Ciliophora</taxon>
        <taxon>Intramacronucleata</taxon>
        <taxon>Spirotrichea</taxon>
        <taxon>Stichotrichia</taxon>
        <taxon>Sporadotrichida</taxon>
        <taxon>Oxytrichidae</taxon>
        <taxon>Stylonychinae</taxon>
        <taxon>Stylonychia</taxon>
    </lineage>
</organism>
<evidence type="ECO:0000313" key="4">
    <source>
        <dbReference type="Proteomes" id="UP000039865"/>
    </source>
</evidence>
<protein>
    <submittedName>
        <fullName evidence="3">Uncharacterized protein</fullName>
    </submittedName>
</protein>
<feature type="coiled-coil region" evidence="1">
    <location>
        <begin position="144"/>
        <end position="206"/>
    </location>
</feature>
<sequence>MKYNRNQVNSPDEVEGLIHQLKQDLGLTHSSFATGNRTTRNLQNSHRKTSSHSFMNQIDLDSPDNKFFDLNQSYDAVNTNSRHGYATQYQSRVSMPIHTDLQLDDDDNSLSHNQQLVQLFTIAETLAKDYKKSNMKLQKQRYKCEQQQATINENETEIQTLRHKREEDEQIMLQLESDYGNLKLDYQQLLDEVQRLNRENELLRGSLTHNSQQKDDLQLDLKLQTQQLRDTITNLDKKIEDSKKIIKEIDADRDQLYKRVQQLEKENINLSGNLQDSIEEMGIMRSDLRIMKKKEEDYIRRQQDFASQIEYLERQLDEYHDLRNRKETPTQISTSNTPNNLQFQLNQMGKDNQLFIDLNEDEQSQEEEQKVQVEEKQATPKLQKSFQSLVPKIVLKLDDNELEYDKSNTPLPNSARQESSNQKDKTLAHEINVEAFDDAFSNDDANNQFIFNEHGELSPRYTPNKAGNFQNVFNQKSLRKDLNNSTICGYSRTALVARVRPSSRITAENQMDSHTVSPIQQNCSIIMNNNNPNHSYFDQSVILNENELQLEFKQYLGRVYADIAFEKYKQILKNEKKISIKDIRQKRNQSRQMNSVEKRYHTQSACQVRQEEELLSDGFSFSEYLQKQSNTNSTPLRKNNQPTIKVTPQPSPIQEETNQEGSSNCSIF</sequence>
<evidence type="ECO:0000313" key="3">
    <source>
        <dbReference type="EMBL" id="CDW78775.1"/>
    </source>
</evidence>
<gene>
    <name evidence="3" type="primary">Contig14118.g15050</name>
    <name evidence="3" type="ORF">STYLEM_7759</name>
</gene>
<feature type="coiled-coil region" evidence="1">
    <location>
        <begin position="246"/>
        <end position="280"/>
    </location>
</feature>
<proteinExistence type="predicted"/>
<dbReference type="EMBL" id="CCKQ01007418">
    <property type="protein sequence ID" value="CDW78775.1"/>
    <property type="molecule type" value="Genomic_DNA"/>
</dbReference>
<accession>A0A078A926</accession>
<reference evidence="3 4" key="1">
    <citation type="submission" date="2014-06" db="EMBL/GenBank/DDBJ databases">
        <authorList>
            <person name="Swart Estienne"/>
        </authorList>
    </citation>
    <scope>NUCLEOTIDE SEQUENCE [LARGE SCALE GENOMIC DNA]</scope>
    <source>
        <strain evidence="3 4">130c</strain>
    </source>
</reference>
<dbReference type="InParanoid" id="A0A078A926"/>
<feature type="region of interest" description="Disordered" evidence="2">
    <location>
        <begin position="628"/>
        <end position="668"/>
    </location>
</feature>
<dbReference type="AlphaFoldDB" id="A0A078A926"/>
<evidence type="ECO:0000256" key="2">
    <source>
        <dbReference type="SAM" id="MobiDB-lite"/>
    </source>
</evidence>
<evidence type="ECO:0000256" key="1">
    <source>
        <dbReference type="SAM" id="Coils"/>
    </source>
</evidence>
<feature type="compositionally biased region" description="Polar residues" evidence="2">
    <location>
        <begin position="407"/>
        <end position="420"/>
    </location>
</feature>
<dbReference type="Proteomes" id="UP000039865">
    <property type="component" value="Unassembled WGS sequence"/>
</dbReference>